<evidence type="ECO:0000256" key="4">
    <source>
        <dbReference type="ARBA" id="ARBA00023180"/>
    </source>
</evidence>
<dbReference type="Gene3D" id="3.40.50.1820">
    <property type="entry name" value="alpha/beta hydrolase"/>
    <property type="match status" value="2"/>
</dbReference>
<organism evidence="6 7">
    <name type="scientific">Dinothrombium tinctorium</name>
    <dbReference type="NCBI Taxonomy" id="1965070"/>
    <lineage>
        <taxon>Eukaryota</taxon>
        <taxon>Metazoa</taxon>
        <taxon>Ecdysozoa</taxon>
        <taxon>Arthropoda</taxon>
        <taxon>Chelicerata</taxon>
        <taxon>Arachnida</taxon>
        <taxon>Acari</taxon>
        <taxon>Acariformes</taxon>
        <taxon>Trombidiformes</taxon>
        <taxon>Prostigmata</taxon>
        <taxon>Anystina</taxon>
        <taxon>Parasitengona</taxon>
        <taxon>Trombidioidea</taxon>
        <taxon>Trombidiidae</taxon>
        <taxon>Dinothrombium</taxon>
    </lineage>
</organism>
<dbReference type="InterPro" id="IPR050654">
    <property type="entry name" value="AChE-related_enzymes"/>
</dbReference>
<comment type="similarity">
    <text evidence="1">Belongs to the type-B carboxylesterase/lipase family.</text>
</comment>
<dbReference type="GO" id="GO:0003990">
    <property type="term" value="F:acetylcholinesterase activity"/>
    <property type="evidence" value="ECO:0007669"/>
    <property type="project" value="TreeGrafter"/>
</dbReference>
<sequence>KENPFQRKATNSSQTVETVNSSNIEILGLTKTIRIRLGLLKGVKKIAFGKPLSAFLGIPYGQPPLNDLRFKHSLPAKRWSGILEARSFGPSCVQSIIRDRKGQECRKLAKLVGCYNETEINFEYLDNSANSTDQDYTSFESDIDVMNCLKRVDTKKIIEAEKEIVLDENRFMAFLPRIIENDSIAVKNPNDAYKNQSNIGEEIKEVLLGVVEDEGGMFLNSIMPLVFGDTVPQNMTVDDAKMYIKKALTWVPDPGPDLVIRLLFDENQPQEKLLKQIINVIGGVTLSCPVVLFGEQFGAFEPERKAYFYNFDYKPSNFTTWPPWFGIGHTSDLFYLFGKPFRNDQKYTEDDIKVAKDVIKIWTTFAKTGKPVLPHNVAGKKWPLYGETHPNYIPINPIKASIKSGPPKNGLCDKLRVSTIL</sequence>
<dbReference type="GO" id="GO:0006581">
    <property type="term" value="P:acetylcholine catabolic process"/>
    <property type="evidence" value="ECO:0007669"/>
    <property type="project" value="TreeGrafter"/>
</dbReference>
<protein>
    <submittedName>
        <fullName evidence="6">Acetylcholinesterase-like protein</fullName>
    </submittedName>
</protein>
<evidence type="ECO:0000313" key="6">
    <source>
        <dbReference type="EMBL" id="RWS13737.1"/>
    </source>
</evidence>
<gene>
    <name evidence="6" type="ORF">B4U79_14782</name>
</gene>
<dbReference type="GO" id="GO:0005615">
    <property type="term" value="C:extracellular space"/>
    <property type="evidence" value="ECO:0007669"/>
    <property type="project" value="TreeGrafter"/>
</dbReference>
<keyword evidence="4" id="KW-0325">Glycoprotein</keyword>
<keyword evidence="3" id="KW-0378">Hydrolase</keyword>
<accession>A0A3S3P2Z9</accession>
<dbReference type="Pfam" id="PF00135">
    <property type="entry name" value="COesterase"/>
    <property type="match status" value="1"/>
</dbReference>
<dbReference type="EMBL" id="NCKU01000896">
    <property type="protein sequence ID" value="RWS13737.1"/>
    <property type="molecule type" value="Genomic_DNA"/>
</dbReference>
<dbReference type="OrthoDB" id="6515014at2759"/>
<dbReference type="SUPFAM" id="SSF53474">
    <property type="entry name" value="alpha/beta-Hydrolases"/>
    <property type="match status" value="2"/>
</dbReference>
<evidence type="ECO:0000313" key="7">
    <source>
        <dbReference type="Proteomes" id="UP000285301"/>
    </source>
</evidence>
<keyword evidence="2" id="KW-0719">Serine esterase</keyword>
<evidence type="ECO:0000256" key="2">
    <source>
        <dbReference type="ARBA" id="ARBA00022487"/>
    </source>
</evidence>
<feature type="non-terminal residue" evidence="6">
    <location>
        <position position="1"/>
    </location>
</feature>
<feature type="domain" description="Carboxylesterase type B" evidence="5">
    <location>
        <begin position="98"/>
        <end position="403"/>
    </location>
</feature>
<dbReference type="GO" id="GO:0005886">
    <property type="term" value="C:plasma membrane"/>
    <property type="evidence" value="ECO:0007669"/>
    <property type="project" value="TreeGrafter"/>
</dbReference>
<dbReference type="GO" id="GO:0019695">
    <property type="term" value="P:choline metabolic process"/>
    <property type="evidence" value="ECO:0007669"/>
    <property type="project" value="TreeGrafter"/>
</dbReference>
<reference evidence="6 7" key="1">
    <citation type="journal article" date="2018" name="Gigascience">
        <title>Genomes of trombidid mites reveal novel predicted allergens and laterally-transferred genes associated with secondary metabolism.</title>
        <authorList>
            <person name="Dong X."/>
            <person name="Chaisiri K."/>
            <person name="Xia D."/>
            <person name="Armstrong S.D."/>
            <person name="Fang Y."/>
            <person name="Donnelly M.J."/>
            <person name="Kadowaki T."/>
            <person name="McGarry J.W."/>
            <person name="Darby A.C."/>
            <person name="Makepeace B.L."/>
        </authorList>
    </citation>
    <scope>NUCLEOTIDE SEQUENCE [LARGE SCALE GENOMIC DNA]</scope>
    <source>
        <strain evidence="6">UoL-WK</strain>
    </source>
</reference>
<comment type="caution">
    <text evidence="6">The sequence shown here is derived from an EMBL/GenBank/DDBJ whole genome shotgun (WGS) entry which is preliminary data.</text>
</comment>
<dbReference type="InterPro" id="IPR002018">
    <property type="entry name" value="CarbesteraseB"/>
</dbReference>
<dbReference type="PANTHER" id="PTHR43918:SF4">
    <property type="entry name" value="CARBOXYLIC ESTER HYDROLASE"/>
    <property type="match status" value="1"/>
</dbReference>
<name>A0A3S3P2Z9_9ACAR</name>
<keyword evidence="7" id="KW-1185">Reference proteome</keyword>
<proteinExistence type="inferred from homology"/>
<dbReference type="STRING" id="1965070.A0A3S3P2Z9"/>
<evidence type="ECO:0000256" key="3">
    <source>
        <dbReference type="ARBA" id="ARBA00022801"/>
    </source>
</evidence>
<evidence type="ECO:0000259" key="5">
    <source>
        <dbReference type="Pfam" id="PF00135"/>
    </source>
</evidence>
<dbReference type="InterPro" id="IPR029058">
    <property type="entry name" value="AB_hydrolase_fold"/>
</dbReference>
<dbReference type="AlphaFoldDB" id="A0A3S3P2Z9"/>
<dbReference type="Proteomes" id="UP000285301">
    <property type="component" value="Unassembled WGS sequence"/>
</dbReference>
<evidence type="ECO:0000256" key="1">
    <source>
        <dbReference type="ARBA" id="ARBA00005964"/>
    </source>
</evidence>
<dbReference type="PANTHER" id="PTHR43918">
    <property type="entry name" value="ACETYLCHOLINESTERASE"/>
    <property type="match status" value="1"/>
</dbReference>